<keyword evidence="2" id="KW-1185">Reference proteome</keyword>
<name>A0A1C3MXJ6_9ACTN</name>
<evidence type="ECO:0000313" key="2">
    <source>
        <dbReference type="Proteomes" id="UP000199393"/>
    </source>
</evidence>
<dbReference type="Proteomes" id="UP000199393">
    <property type="component" value="Chromosome I"/>
</dbReference>
<evidence type="ECO:0000313" key="1">
    <source>
        <dbReference type="EMBL" id="SBV25060.1"/>
    </source>
</evidence>
<gene>
    <name evidence="1" type="ORF">GA0070620_0529</name>
</gene>
<reference evidence="2" key="1">
    <citation type="submission" date="2016-06" db="EMBL/GenBank/DDBJ databases">
        <authorList>
            <person name="Varghese N."/>
        </authorList>
    </citation>
    <scope>NUCLEOTIDE SEQUENCE [LARGE SCALE GENOMIC DNA]</scope>
    <source>
        <strain evidence="2">DSM 45344</strain>
    </source>
</reference>
<dbReference type="STRING" id="307121.GA0070620_0529"/>
<dbReference type="OrthoDB" id="3404478at2"/>
<dbReference type="EMBL" id="LT598496">
    <property type="protein sequence ID" value="SBV25060.1"/>
    <property type="molecule type" value="Genomic_DNA"/>
</dbReference>
<organism evidence="1 2">
    <name type="scientific">Micromonospora krabiensis</name>
    <dbReference type="NCBI Taxonomy" id="307121"/>
    <lineage>
        <taxon>Bacteria</taxon>
        <taxon>Bacillati</taxon>
        <taxon>Actinomycetota</taxon>
        <taxon>Actinomycetes</taxon>
        <taxon>Micromonosporales</taxon>
        <taxon>Micromonosporaceae</taxon>
        <taxon>Micromonospora</taxon>
    </lineage>
</organism>
<sequence>MADRVGADTDLLKSSKLEPVQREMTQVQHNFTLAIVRNNPPGGIRANIDKQIHDGLTTQIETVTRIIDGITRLARGDASQVDSLSKILANAEETNTDLANANRGRH</sequence>
<dbReference type="AlphaFoldDB" id="A0A1C3MXJ6"/>
<proteinExistence type="predicted"/>
<dbReference type="RefSeq" id="WP_091588202.1">
    <property type="nucleotide sequence ID" value="NZ_JBHRWG010000002.1"/>
</dbReference>
<accession>A0A1C3MXJ6</accession>
<protein>
    <submittedName>
        <fullName evidence="1">Uncharacterized protein</fullName>
    </submittedName>
</protein>